<reference evidence="2" key="1">
    <citation type="journal article" date="2017" name="Nat. Ecol. Evol.">
        <title>Genome expansion and lineage-specific genetic innovations in the forest pathogenic fungi Armillaria.</title>
        <authorList>
            <person name="Sipos G."/>
            <person name="Prasanna A.N."/>
            <person name="Walter M.C."/>
            <person name="O'Connor E."/>
            <person name="Balint B."/>
            <person name="Krizsan K."/>
            <person name="Kiss B."/>
            <person name="Hess J."/>
            <person name="Varga T."/>
            <person name="Slot J."/>
            <person name="Riley R."/>
            <person name="Boka B."/>
            <person name="Rigling D."/>
            <person name="Barry K."/>
            <person name="Lee J."/>
            <person name="Mihaltcheva S."/>
            <person name="LaButti K."/>
            <person name="Lipzen A."/>
            <person name="Waldron R."/>
            <person name="Moloney N.M."/>
            <person name="Sperisen C."/>
            <person name="Kredics L."/>
            <person name="Vagvoelgyi C."/>
            <person name="Patrignani A."/>
            <person name="Fitzpatrick D."/>
            <person name="Nagy I."/>
            <person name="Doyle S."/>
            <person name="Anderson J.B."/>
            <person name="Grigoriev I.V."/>
            <person name="Gueldener U."/>
            <person name="Muensterkoetter M."/>
            <person name="Nagy L.G."/>
        </authorList>
    </citation>
    <scope>NUCLEOTIDE SEQUENCE [LARGE SCALE GENOMIC DNA]</scope>
    <source>
        <strain evidence="2">28-4</strain>
    </source>
</reference>
<evidence type="ECO:0000313" key="1">
    <source>
        <dbReference type="EMBL" id="PBK66181.1"/>
    </source>
</evidence>
<keyword evidence="2" id="KW-1185">Reference proteome</keyword>
<organism evidence="1 2">
    <name type="scientific">Armillaria solidipes</name>
    <dbReference type="NCBI Taxonomy" id="1076256"/>
    <lineage>
        <taxon>Eukaryota</taxon>
        <taxon>Fungi</taxon>
        <taxon>Dikarya</taxon>
        <taxon>Basidiomycota</taxon>
        <taxon>Agaricomycotina</taxon>
        <taxon>Agaricomycetes</taxon>
        <taxon>Agaricomycetidae</taxon>
        <taxon>Agaricales</taxon>
        <taxon>Marasmiineae</taxon>
        <taxon>Physalacriaceae</taxon>
        <taxon>Armillaria</taxon>
    </lineage>
</organism>
<name>A0A2H3B5Q2_9AGAR</name>
<accession>A0A2H3B5Q2</accession>
<proteinExistence type="predicted"/>
<sequence>MSFLTSTKNMLSFKEAICQTYVMVICRRCKASARSDFQSIPCFNRADSCPMILFHGACGHPSSARRRSMYLQNTTRVWNRIVNSK</sequence>
<dbReference type="EMBL" id="KZ293442">
    <property type="protein sequence ID" value="PBK66181.1"/>
    <property type="molecule type" value="Genomic_DNA"/>
</dbReference>
<dbReference type="Proteomes" id="UP000218334">
    <property type="component" value="Unassembled WGS sequence"/>
</dbReference>
<evidence type="ECO:0000313" key="2">
    <source>
        <dbReference type="Proteomes" id="UP000218334"/>
    </source>
</evidence>
<gene>
    <name evidence="1" type="ORF">ARMSODRAFT_371873</name>
</gene>
<dbReference type="AlphaFoldDB" id="A0A2H3B5Q2"/>
<protein>
    <submittedName>
        <fullName evidence="1">Uncharacterized protein</fullName>
    </submittedName>
</protein>